<dbReference type="Proteomes" id="UP001055247">
    <property type="component" value="Unassembled WGS sequence"/>
</dbReference>
<comment type="caution">
    <text evidence="1">The sequence shown here is derived from an EMBL/GenBank/DDBJ whole genome shotgun (WGS) entry which is preliminary data.</text>
</comment>
<reference evidence="1" key="1">
    <citation type="journal article" date="2016" name="Front. Microbiol.">
        <title>Genome Sequence of the Piezophilic, Mesophilic Sulfate-Reducing Bacterium Desulfovibrio indicus J2T.</title>
        <authorList>
            <person name="Cao J."/>
            <person name="Maignien L."/>
            <person name="Shao Z."/>
            <person name="Alain K."/>
            <person name="Jebbar M."/>
        </authorList>
    </citation>
    <scope>NUCLEOTIDE SEQUENCE</scope>
    <source>
        <strain evidence="1">DSM 16372</strain>
    </source>
</reference>
<sequence length="133" mass="14880">MPMRMDGAEFRNGWREGYDVDGTKVVVEARHFRRNRPPTPHEHVVQMMRGRGPGMAQDPVYEWGASLGDGRLGRCTIRPTPSGMFQVAGLRHLYRTVEEAARGWAVPIVARATEAARLQTERASAERTAGPRP</sequence>
<protein>
    <recommendedName>
        <fullName evidence="3">MobA/MobL protein domain-containing protein</fullName>
    </recommendedName>
</protein>
<accession>A0AAV4ZS30</accession>
<gene>
    <name evidence="1" type="ORF">BHAOGJBA_4414</name>
</gene>
<reference evidence="1" key="2">
    <citation type="submission" date="2021-08" db="EMBL/GenBank/DDBJ databases">
        <authorList>
            <person name="Tani A."/>
            <person name="Ola A."/>
            <person name="Ogura Y."/>
            <person name="Katsura K."/>
            <person name="Hayashi T."/>
        </authorList>
    </citation>
    <scope>NUCLEOTIDE SEQUENCE</scope>
    <source>
        <strain evidence="1">DSM 16372</strain>
    </source>
</reference>
<keyword evidence="2" id="KW-1185">Reference proteome</keyword>
<evidence type="ECO:0000313" key="2">
    <source>
        <dbReference type="Proteomes" id="UP001055247"/>
    </source>
</evidence>
<dbReference type="AlphaFoldDB" id="A0AAV4ZS30"/>
<proteinExistence type="predicted"/>
<dbReference type="EMBL" id="BPQO01000022">
    <property type="protein sequence ID" value="GJD90871.1"/>
    <property type="molecule type" value="Genomic_DNA"/>
</dbReference>
<evidence type="ECO:0008006" key="3">
    <source>
        <dbReference type="Google" id="ProtNLM"/>
    </source>
</evidence>
<name>A0AAV4ZS30_9HYPH</name>
<organism evidence="1 2">
    <name type="scientific">Methylobacterium hispanicum</name>
    <dbReference type="NCBI Taxonomy" id="270350"/>
    <lineage>
        <taxon>Bacteria</taxon>
        <taxon>Pseudomonadati</taxon>
        <taxon>Pseudomonadota</taxon>
        <taxon>Alphaproteobacteria</taxon>
        <taxon>Hyphomicrobiales</taxon>
        <taxon>Methylobacteriaceae</taxon>
        <taxon>Methylobacterium</taxon>
    </lineage>
</organism>
<evidence type="ECO:0000313" key="1">
    <source>
        <dbReference type="EMBL" id="GJD90871.1"/>
    </source>
</evidence>